<evidence type="ECO:0000313" key="2">
    <source>
        <dbReference type="EMBL" id="KDA53260.1"/>
    </source>
</evidence>
<organism evidence="2 3">
    <name type="scientific">Thermoanaerobaculum aquaticum</name>
    <dbReference type="NCBI Taxonomy" id="1312852"/>
    <lineage>
        <taxon>Bacteria</taxon>
        <taxon>Pseudomonadati</taxon>
        <taxon>Acidobacteriota</taxon>
        <taxon>Thermoanaerobaculia</taxon>
        <taxon>Thermoanaerobaculales</taxon>
        <taxon>Thermoanaerobaculaceae</taxon>
        <taxon>Thermoanaerobaculum</taxon>
    </lineage>
</organism>
<dbReference type="GO" id="GO:0005829">
    <property type="term" value="C:cytosol"/>
    <property type="evidence" value="ECO:0007669"/>
    <property type="project" value="TreeGrafter"/>
</dbReference>
<dbReference type="PANTHER" id="PTHR36928:SF1">
    <property type="entry name" value="PHOSPHATASE YCDX-RELATED"/>
    <property type="match status" value="1"/>
</dbReference>
<sequence length="347" mass="37620">MVSNRALAEALFRLAESFPPGDARLAYLRAAYAVFDEPKEVAAARRLPAGIPFEVLPTVSLLARCRGEDALAAAAARFSGGYSGHRQGLARQGFFSAAEVLALPVEEQARKLRGAVHFHTRASDGSSSLETMAHALRRRGYFWAVVTDHTQGLACVNGMDSRALELQKRAIARWNERHGDELELVPGVEAEILENGRLDVPRSHRQGLVVLAGLHTGLGSSRDQTSRLLRALEEPGVFALAHPKGRLFARRPGIRANWEKVFAAAAAAGVLLEINGFPRRQDLEPTLAKLALELGCRFVLGSDAHHPRHLVFDRWALAIATAAGVPPERVVNFQPLGRALESPGALS</sequence>
<dbReference type="GO" id="GO:0042578">
    <property type="term" value="F:phosphoric ester hydrolase activity"/>
    <property type="evidence" value="ECO:0007669"/>
    <property type="project" value="TreeGrafter"/>
</dbReference>
<dbReference type="Gene3D" id="3.20.20.140">
    <property type="entry name" value="Metal-dependent hydrolases"/>
    <property type="match status" value="1"/>
</dbReference>
<gene>
    <name evidence="2" type="ORF">EG19_06670</name>
</gene>
<dbReference type="STRING" id="1312852.EG19_06670"/>
<dbReference type="InterPro" id="IPR003141">
    <property type="entry name" value="Pol/His_phosphatase_N"/>
</dbReference>
<proteinExistence type="predicted"/>
<name>A0A062XXM8_9BACT</name>
<dbReference type="AlphaFoldDB" id="A0A062XXM8"/>
<dbReference type="EMBL" id="JMFG01000024">
    <property type="protein sequence ID" value="KDA53260.1"/>
    <property type="molecule type" value="Genomic_DNA"/>
</dbReference>
<keyword evidence="3" id="KW-1185">Reference proteome</keyword>
<dbReference type="OrthoDB" id="9808747at2"/>
<comment type="caution">
    <text evidence="2">The sequence shown here is derived from an EMBL/GenBank/DDBJ whole genome shotgun (WGS) entry which is preliminary data.</text>
</comment>
<protein>
    <recommendedName>
        <fullName evidence="1">Polymerase/histidinol phosphatase N-terminal domain-containing protein</fullName>
    </recommendedName>
</protein>
<dbReference type="PANTHER" id="PTHR36928">
    <property type="entry name" value="PHOSPHATASE YCDX-RELATED"/>
    <property type="match status" value="1"/>
</dbReference>
<dbReference type="InterPro" id="IPR050243">
    <property type="entry name" value="PHP_phosphatase"/>
</dbReference>
<dbReference type="GO" id="GO:0008270">
    <property type="term" value="F:zinc ion binding"/>
    <property type="evidence" value="ECO:0007669"/>
    <property type="project" value="TreeGrafter"/>
</dbReference>
<dbReference type="SMART" id="SM00481">
    <property type="entry name" value="POLIIIAc"/>
    <property type="match status" value="1"/>
</dbReference>
<evidence type="ECO:0000259" key="1">
    <source>
        <dbReference type="SMART" id="SM00481"/>
    </source>
</evidence>
<dbReference type="RefSeq" id="WP_053335178.1">
    <property type="nucleotide sequence ID" value="NZ_JMFG01000024.1"/>
</dbReference>
<accession>A0A062XXM8</accession>
<dbReference type="InterPro" id="IPR016195">
    <property type="entry name" value="Pol/histidinol_Pase-like"/>
</dbReference>
<feature type="domain" description="Polymerase/histidinol phosphatase N-terminal" evidence="1">
    <location>
        <begin position="114"/>
        <end position="194"/>
    </location>
</feature>
<evidence type="ECO:0000313" key="3">
    <source>
        <dbReference type="Proteomes" id="UP000027284"/>
    </source>
</evidence>
<reference evidence="2 3" key="1">
    <citation type="submission" date="2014-04" db="EMBL/GenBank/DDBJ databases">
        <title>The Genome Sequence of Thermoanaerobaculum aquaticum MP-01, The First Cultivated Group 23 Acidobacterium.</title>
        <authorList>
            <person name="Stamps B.W."/>
            <person name="Losey N.A."/>
            <person name="Lawson P.A."/>
            <person name="Stevenson B.S."/>
        </authorList>
    </citation>
    <scope>NUCLEOTIDE SEQUENCE [LARGE SCALE GENOMIC DNA]</scope>
    <source>
        <strain evidence="2 3">MP-01</strain>
    </source>
</reference>
<dbReference type="SUPFAM" id="SSF89550">
    <property type="entry name" value="PHP domain-like"/>
    <property type="match status" value="1"/>
</dbReference>
<dbReference type="Proteomes" id="UP000027284">
    <property type="component" value="Unassembled WGS sequence"/>
</dbReference>